<organism evidence="2">
    <name type="scientific">Tanacetum cinerariifolium</name>
    <name type="common">Dalmatian daisy</name>
    <name type="synonym">Chrysanthemum cinerariifolium</name>
    <dbReference type="NCBI Taxonomy" id="118510"/>
    <lineage>
        <taxon>Eukaryota</taxon>
        <taxon>Viridiplantae</taxon>
        <taxon>Streptophyta</taxon>
        <taxon>Embryophyta</taxon>
        <taxon>Tracheophyta</taxon>
        <taxon>Spermatophyta</taxon>
        <taxon>Magnoliopsida</taxon>
        <taxon>eudicotyledons</taxon>
        <taxon>Gunneridae</taxon>
        <taxon>Pentapetalae</taxon>
        <taxon>asterids</taxon>
        <taxon>campanulids</taxon>
        <taxon>Asterales</taxon>
        <taxon>Asteraceae</taxon>
        <taxon>Asteroideae</taxon>
        <taxon>Anthemideae</taxon>
        <taxon>Anthemidinae</taxon>
        <taxon>Tanacetum</taxon>
    </lineage>
</organism>
<accession>A0A699W7W5</accession>
<comment type="caution">
    <text evidence="2">The sequence shown here is derived from an EMBL/GenBank/DDBJ whole genome shotgun (WGS) entry which is preliminary data.</text>
</comment>
<feature type="non-terminal residue" evidence="2">
    <location>
        <position position="152"/>
    </location>
</feature>
<sequence>DRRTGRMKPTVGSSYYDSAEGHGIVNVMQALHQTPATLKPDPAAKEFAEQPLNQKKVYWVDYNMVQAEILFLTKGDVYSKALAPTVALYNEYFGGGMGSIVFQDLRESKALAYSAMSRYANADKTGRSNYILSYIGTQSDKLPEAMSGMENL</sequence>
<dbReference type="InterPro" id="IPR011249">
    <property type="entry name" value="Metalloenz_LuxS/M16"/>
</dbReference>
<proteinExistence type="predicted"/>
<dbReference type="InterPro" id="IPR007863">
    <property type="entry name" value="Peptidase_M16_C"/>
</dbReference>
<dbReference type="Gene3D" id="3.30.830.10">
    <property type="entry name" value="Metalloenzyme, LuxS/M16 peptidase-like"/>
    <property type="match status" value="1"/>
</dbReference>
<protein>
    <recommendedName>
        <fullName evidence="1">Peptidase M16 C-terminal domain-containing protein</fullName>
    </recommendedName>
</protein>
<evidence type="ECO:0000313" key="2">
    <source>
        <dbReference type="EMBL" id="GFD40991.1"/>
    </source>
</evidence>
<dbReference type="GO" id="GO:0046872">
    <property type="term" value="F:metal ion binding"/>
    <property type="evidence" value="ECO:0007669"/>
    <property type="project" value="InterPro"/>
</dbReference>
<feature type="non-terminal residue" evidence="2">
    <location>
        <position position="1"/>
    </location>
</feature>
<dbReference type="EMBL" id="BKCJ011543835">
    <property type="protein sequence ID" value="GFD40991.1"/>
    <property type="molecule type" value="Genomic_DNA"/>
</dbReference>
<name>A0A699W7W5_TANCI</name>
<dbReference type="AlphaFoldDB" id="A0A699W7W5"/>
<reference evidence="2" key="1">
    <citation type="journal article" date="2019" name="Sci. Rep.">
        <title>Draft genome of Tanacetum cinerariifolium, the natural source of mosquito coil.</title>
        <authorList>
            <person name="Yamashiro T."/>
            <person name="Shiraishi A."/>
            <person name="Satake H."/>
            <person name="Nakayama K."/>
        </authorList>
    </citation>
    <scope>NUCLEOTIDE SEQUENCE</scope>
</reference>
<feature type="domain" description="Peptidase M16 C-terminal" evidence="1">
    <location>
        <begin position="35"/>
        <end position="146"/>
    </location>
</feature>
<dbReference type="SUPFAM" id="SSF63411">
    <property type="entry name" value="LuxS/MPP-like metallohydrolase"/>
    <property type="match status" value="1"/>
</dbReference>
<gene>
    <name evidence="2" type="ORF">Tci_912960</name>
</gene>
<dbReference type="Pfam" id="PF05193">
    <property type="entry name" value="Peptidase_M16_C"/>
    <property type="match status" value="1"/>
</dbReference>
<evidence type="ECO:0000259" key="1">
    <source>
        <dbReference type="Pfam" id="PF05193"/>
    </source>
</evidence>